<reference evidence="1 2" key="1">
    <citation type="journal article" date="2019" name="Commun. Biol.">
        <title>The bagworm genome reveals a unique fibroin gene that provides high tensile strength.</title>
        <authorList>
            <person name="Kono N."/>
            <person name="Nakamura H."/>
            <person name="Ohtoshi R."/>
            <person name="Tomita M."/>
            <person name="Numata K."/>
            <person name="Arakawa K."/>
        </authorList>
    </citation>
    <scope>NUCLEOTIDE SEQUENCE [LARGE SCALE GENOMIC DNA]</scope>
</reference>
<proteinExistence type="predicted"/>
<sequence>MHLNFGRGTTWFEAKALNHYATATPSRSKTRHLRLFKDRRWRKTLSPRTEANIRKQHWRDRIRYRFGGNYSTFGVTFTLTEKLRALSPEIDGLGPAQTQGRSRVSSYNSLSGDIISAPTTRRTVHVFEYAV</sequence>
<evidence type="ECO:0000313" key="2">
    <source>
        <dbReference type="Proteomes" id="UP000299102"/>
    </source>
</evidence>
<name>A0A4C1X8M7_EUMVA</name>
<protein>
    <submittedName>
        <fullName evidence="1">Uncharacterized protein</fullName>
    </submittedName>
</protein>
<evidence type="ECO:0000313" key="1">
    <source>
        <dbReference type="EMBL" id="GBP59252.1"/>
    </source>
</evidence>
<accession>A0A4C1X8M7</accession>
<gene>
    <name evidence="1" type="ORF">EVAR_97754_1</name>
</gene>
<organism evidence="1 2">
    <name type="scientific">Eumeta variegata</name>
    <name type="common">Bagworm moth</name>
    <name type="synonym">Eumeta japonica</name>
    <dbReference type="NCBI Taxonomy" id="151549"/>
    <lineage>
        <taxon>Eukaryota</taxon>
        <taxon>Metazoa</taxon>
        <taxon>Ecdysozoa</taxon>
        <taxon>Arthropoda</taxon>
        <taxon>Hexapoda</taxon>
        <taxon>Insecta</taxon>
        <taxon>Pterygota</taxon>
        <taxon>Neoptera</taxon>
        <taxon>Endopterygota</taxon>
        <taxon>Lepidoptera</taxon>
        <taxon>Glossata</taxon>
        <taxon>Ditrysia</taxon>
        <taxon>Tineoidea</taxon>
        <taxon>Psychidae</taxon>
        <taxon>Oiketicinae</taxon>
        <taxon>Eumeta</taxon>
    </lineage>
</organism>
<keyword evidence="2" id="KW-1185">Reference proteome</keyword>
<dbReference type="EMBL" id="BGZK01000756">
    <property type="protein sequence ID" value="GBP59252.1"/>
    <property type="molecule type" value="Genomic_DNA"/>
</dbReference>
<dbReference type="Proteomes" id="UP000299102">
    <property type="component" value="Unassembled WGS sequence"/>
</dbReference>
<comment type="caution">
    <text evidence="1">The sequence shown here is derived from an EMBL/GenBank/DDBJ whole genome shotgun (WGS) entry which is preliminary data.</text>
</comment>
<dbReference type="AlphaFoldDB" id="A0A4C1X8M7"/>